<sequence>MDLESRKYNIIQELFKVKEESVIYTLEQVLKKEKIESIDIPENLKKILDKSLTQIEEGKTHSTEEVMSRVKDKFNLV</sequence>
<evidence type="ECO:0000313" key="2">
    <source>
        <dbReference type="Proteomes" id="UP000092584"/>
    </source>
</evidence>
<protein>
    <submittedName>
        <fullName evidence="1">Uncharacterized protein</fullName>
    </submittedName>
</protein>
<name>A0A1B8U3R9_9FLAO</name>
<organism evidence="1 2">
    <name type="scientific">Polaribacter vadi</name>
    <dbReference type="NCBI Taxonomy" id="1774273"/>
    <lineage>
        <taxon>Bacteria</taxon>
        <taxon>Pseudomonadati</taxon>
        <taxon>Bacteroidota</taxon>
        <taxon>Flavobacteriia</taxon>
        <taxon>Flavobacteriales</taxon>
        <taxon>Flavobacteriaceae</taxon>
    </lineage>
</organism>
<reference evidence="2" key="1">
    <citation type="submission" date="2016-02" db="EMBL/GenBank/DDBJ databases">
        <authorList>
            <person name="Shin S.-K."/>
            <person name="Yi H."/>
            <person name="Kim E."/>
        </authorList>
    </citation>
    <scope>NUCLEOTIDE SEQUENCE [LARGE SCALE GENOMIC DNA]</scope>
    <source>
        <strain evidence="2">LPB0003</strain>
    </source>
</reference>
<dbReference type="OrthoDB" id="770454at2"/>
<dbReference type="AlphaFoldDB" id="A0A1B8U3R9"/>
<dbReference type="RefSeq" id="WP_065317572.1">
    <property type="nucleotide sequence ID" value="NZ_CP017477.1"/>
</dbReference>
<dbReference type="Proteomes" id="UP000092584">
    <property type="component" value="Unassembled WGS sequence"/>
</dbReference>
<keyword evidence="2" id="KW-1185">Reference proteome</keyword>
<proteinExistence type="predicted"/>
<dbReference type="KEGG" id="pob:LPB03_09380"/>
<dbReference type="STRING" id="1774273.LPB03_09380"/>
<dbReference type="EMBL" id="LSFM01000001">
    <property type="protein sequence ID" value="OBY66449.1"/>
    <property type="molecule type" value="Genomic_DNA"/>
</dbReference>
<accession>A0A1B8U3R9</accession>
<gene>
    <name evidence="1" type="ORF">LPB3_00155</name>
</gene>
<comment type="caution">
    <text evidence="1">The sequence shown here is derived from an EMBL/GenBank/DDBJ whole genome shotgun (WGS) entry which is preliminary data.</text>
</comment>
<evidence type="ECO:0000313" key="1">
    <source>
        <dbReference type="EMBL" id="OBY66449.1"/>
    </source>
</evidence>